<dbReference type="EMBL" id="JAHIBW010000001">
    <property type="protein sequence ID" value="KAG7313347.1"/>
    <property type="molecule type" value="Genomic_DNA"/>
</dbReference>
<name>A0ABQ7R7R7_PLUXY</name>
<dbReference type="Proteomes" id="UP000823941">
    <property type="component" value="Chromosome 1"/>
</dbReference>
<comment type="caution">
    <text evidence="1">The sequence shown here is derived from an EMBL/GenBank/DDBJ whole genome shotgun (WGS) entry which is preliminary data.</text>
</comment>
<evidence type="ECO:0000313" key="1">
    <source>
        <dbReference type="EMBL" id="KAG7313347.1"/>
    </source>
</evidence>
<reference evidence="1 2" key="1">
    <citation type="submission" date="2021-06" db="EMBL/GenBank/DDBJ databases">
        <title>A haploid diamondback moth (Plutella xylostella L.) genome assembly resolves 31 chromosomes and identifies a diamide resistance mutation.</title>
        <authorList>
            <person name="Ward C.M."/>
            <person name="Perry K.D."/>
            <person name="Baker G."/>
            <person name="Powis K."/>
            <person name="Heckel D.G."/>
            <person name="Baxter S.W."/>
        </authorList>
    </citation>
    <scope>NUCLEOTIDE SEQUENCE [LARGE SCALE GENOMIC DNA]</scope>
    <source>
        <strain evidence="1 2">LV</strain>
        <tissue evidence="1">Single pupa</tissue>
    </source>
</reference>
<accession>A0ABQ7R7R7</accession>
<sequence>MVVATLVLSTTYLHCVPLNAKENLDVNLLDTLDKKKPNSLRMLFAKIPQDLPSEDNRIRELVADLPNSPEYTLGSTNQIGKILYSKKHKAEEEFNDRATLHLPLFRQPYSDYKILVVSAPPDIRMMSKNGSDPMVLYVVFPEDSDNYTMELSQMPTIYFVSSRPRSSKVSSEPIIIVDNNRTVTGIKSTEVARFVRFRRSKLPRTFRELLY</sequence>
<keyword evidence="2" id="KW-1185">Reference proteome</keyword>
<evidence type="ECO:0000313" key="2">
    <source>
        <dbReference type="Proteomes" id="UP000823941"/>
    </source>
</evidence>
<protein>
    <submittedName>
        <fullName evidence="1">Uncharacterized protein</fullName>
    </submittedName>
</protein>
<gene>
    <name evidence="1" type="ORF">JYU34_000462</name>
</gene>
<organism evidence="1 2">
    <name type="scientific">Plutella xylostella</name>
    <name type="common">Diamondback moth</name>
    <name type="synonym">Plutella maculipennis</name>
    <dbReference type="NCBI Taxonomy" id="51655"/>
    <lineage>
        <taxon>Eukaryota</taxon>
        <taxon>Metazoa</taxon>
        <taxon>Ecdysozoa</taxon>
        <taxon>Arthropoda</taxon>
        <taxon>Hexapoda</taxon>
        <taxon>Insecta</taxon>
        <taxon>Pterygota</taxon>
        <taxon>Neoptera</taxon>
        <taxon>Endopterygota</taxon>
        <taxon>Lepidoptera</taxon>
        <taxon>Glossata</taxon>
        <taxon>Ditrysia</taxon>
        <taxon>Yponomeutoidea</taxon>
        <taxon>Plutellidae</taxon>
        <taxon>Plutella</taxon>
    </lineage>
</organism>
<proteinExistence type="predicted"/>